<evidence type="ECO:0000313" key="2">
    <source>
        <dbReference type="EMBL" id="MBS3057475.1"/>
    </source>
</evidence>
<reference evidence="2" key="2">
    <citation type="submission" date="2021-05" db="EMBL/GenBank/DDBJ databases">
        <title>Protein family content uncovers lineage relationships and bacterial pathway maintenance mechanisms in DPANN archaea.</title>
        <authorList>
            <person name="Castelle C.J."/>
            <person name="Meheust R."/>
            <person name="Jaffe A.L."/>
            <person name="Seitz K."/>
            <person name="Gong X."/>
            <person name="Baker B.J."/>
            <person name="Banfield J.F."/>
        </authorList>
    </citation>
    <scope>NUCLEOTIDE SEQUENCE</scope>
    <source>
        <strain evidence="2">RIFCSPHIGHO2_01_FULL_AR10_44_11</strain>
    </source>
</reference>
<organism evidence="2 3">
    <name type="scientific">Candidatus Iainarchaeum sp</name>
    <dbReference type="NCBI Taxonomy" id="3101447"/>
    <lineage>
        <taxon>Archaea</taxon>
        <taxon>Candidatus Iainarchaeota</taxon>
        <taxon>Candidatus Iainarchaeia</taxon>
        <taxon>Candidatus Iainarchaeales</taxon>
        <taxon>Candidatus Iainarchaeaceae</taxon>
        <taxon>Candidatus Iainarchaeum</taxon>
    </lineage>
</organism>
<comment type="caution">
    <text evidence="2">The sequence shown here is derived from an EMBL/GenBank/DDBJ whole genome shotgun (WGS) entry which is preliminary data.</text>
</comment>
<gene>
    <name evidence="2" type="ORF">J4415_02495</name>
</gene>
<dbReference type="Proteomes" id="UP000677687">
    <property type="component" value="Unassembled WGS sequence"/>
</dbReference>
<keyword evidence="1" id="KW-1133">Transmembrane helix</keyword>
<keyword evidence="1" id="KW-0812">Transmembrane</keyword>
<reference evidence="2" key="1">
    <citation type="submission" date="2021-03" db="EMBL/GenBank/DDBJ databases">
        <authorList>
            <person name="Jaffe A."/>
        </authorList>
    </citation>
    <scope>NUCLEOTIDE SEQUENCE</scope>
    <source>
        <strain evidence="2">RIFCSPHIGHO2_01_FULL_AR10_44_11</strain>
    </source>
</reference>
<name>A0A8T4L0W0_9ARCH</name>
<accession>A0A8T4L0W0</accession>
<feature type="transmembrane region" description="Helical" evidence="1">
    <location>
        <begin position="31"/>
        <end position="49"/>
    </location>
</feature>
<dbReference type="EMBL" id="JAGVWD010000038">
    <property type="protein sequence ID" value="MBS3057475.1"/>
    <property type="molecule type" value="Genomic_DNA"/>
</dbReference>
<evidence type="ECO:0000256" key="1">
    <source>
        <dbReference type="SAM" id="Phobius"/>
    </source>
</evidence>
<proteinExistence type="predicted"/>
<evidence type="ECO:0000313" key="3">
    <source>
        <dbReference type="Proteomes" id="UP000677687"/>
    </source>
</evidence>
<keyword evidence="1" id="KW-0472">Membrane</keyword>
<sequence length="51" mass="5421">MATDSAHAVGMFLIGLGVGTYLPEFPAPINIINPYFGLILMVIGIVVFLRG</sequence>
<dbReference type="AlphaFoldDB" id="A0A8T4L0W0"/>
<protein>
    <submittedName>
        <fullName evidence="2">Uncharacterized protein</fullName>
    </submittedName>
</protein>